<accession>A0ABT7PDK8</accession>
<dbReference type="EMBL" id="JASZZN010000002">
    <property type="protein sequence ID" value="MDM4014311.1"/>
    <property type="molecule type" value="Genomic_DNA"/>
</dbReference>
<protein>
    <submittedName>
        <fullName evidence="1">Uncharacterized protein</fullName>
    </submittedName>
</protein>
<dbReference type="Proteomes" id="UP001239462">
    <property type="component" value="Unassembled WGS sequence"/>
</dbReference>
<reference evidence="1 2" key="1">
    <citation type="submission" date="2023-06" db="EMBL/GenBank/DDBJ databases">
        <title>Roseiconus lacunae JC819 isolated from Gulf of Mannar region, Tamil Nadu.</title>
        <authorList>
            <person name="Pk S."/>
            <person name="Ch S."/>
            <person name="Ch V.R."/>
        </authorList>
    </citation>
    <scope>NUCLEOTIDE SEQUENCE [LARGE SCALE GENOMIC DNA]</scope>
    <source>
        <strain evidence="1 2">JC819</strain>
    </source>
</reference>
<name>A0ABT7PDK8_9BACT</name>
<proteinExistence type="predicted"/>
<dbReference type="RefSeq" id="WP_289162093.1">
    <property type="nucleotide sequence ID" value="NZ_JASZZN010000002.1"/>
</dbReference>
<gene>
    <name evidence="1" type="ORF">QTN89_02635</name>
</gene>
<comment type="caution">
    <text evidence="1">The sequence shown here is derived from an EMBL/GenBank/DDBJ whole genome shotgun (WGS) entry which is preliminary data.</text>
</comment>
<organism evidence="1 2">
    <name type="scientific">Roseiconus lacunae</name>
    <dbReference type="NCBI Taxonomy" id="2605694"/>
    <lineage>
        <taxon>Bacteria</taxon>
        <taxon>Pseudomonadati</taxon>
        <taxon>Planctomycetota</taxon>
        <taxon>Planctomycetia</taxon>
        <taxon>Pirellulales</taxon>
        <taxon>Pirellulaceae</taxon>
        <taxon>Roseiconus</taxon>
    </lineage>
</organism>
<keyword evidence="2" id="KW-1185">Reference proteome</keyword>
<sequence length="44" mass="5070">MKRMFLGAAEVLIVPVLRQQLNLERRLDFATASEQLQGRMPVGW</sequence>
<evidence type="ECO:0000313" key="2">
    <source>
        <dbReference type="Proteomes" id="UP001239462"/>
    </source>
</evidence>
<evidence type="ECO:0000313" key="1">
    <source>
        <dbReference type="EMBL" id="MDM4014311.1"/>
    </source>
</evidence>